<feature type="compositionally biased region" description="Low complexity" evidence="1">
    <location>
        <begin position="113"/>
        <end position="128"/>
    </location>
</feature>
<reference evidence="2" key="1">
    <citation type="journal article" date="2022" name="bioRxiv">
        <title>Sequencing and chromosome-scale assembly of the giantPleurodeles waltlgenome.</title>
        <authorList>
            <person name="Brown T."/>
            <person name="Elewa A."/>
            <person name="Iarovenko S."/>
            <person name="Subramanian E."/>
            <person name="Araus A.J."/>
            <person name="Petzold A."/>
            <person name="Susuki M."/>
            <person name="Suzuki K.-i.T."/>
            <person name="Hayashi T."/>
            <person name="Toyoda A."/>
            <person name="Oliveira C."/>
            <person name="Osipova E."/>
            <person name="Leigh N.D."/>
            <person name="Simon A."/>
            <person name="Yun M.H."/>
        </authorList>
    </citation>
    <scope>NUCLEOTIDE SEQUENCE</scope>
    <source>
        <strain evidence="2">20211129_DDA</strain>
        <tissue evidence="2">Liver</tissue>
    </source>
</reference>
<evidence type="ECO:0000256" key="1">
    <source>
        <dbReference type="SAM" id="MobiDB-lite"/>
    </source>
</evidence>
<dbReference type="EMBL" id="JANPWB010000007">
    <property type="protein sequence ID" value="KAJ1173188.1"/>
    <property type="molecule type" value="Genomic_DNA"/>
</dbReference>
<feature type="region of interest" description="Disordered" evidence="1">
    <location>
        <begin position="110"/>
        <end position="155"/>
    </location>
</feature>
<name>A0AAV7T9T3_PLEWA</name>
<proteinExistence type="predicted"/>
<comment type="caution">
    <text evidence="2">The sequence shown here is derived from an EMBL/GenBank/DDBJ whole genome shotgun (WGS) entry which is preliminary data.</text>
</comment>
<evidence type="ECO:0000313" key="3">
    <source>
        <dbReference type="Proteomes" id="UP001066276"/>
    </source>
</evidence>
<keyword evidence="3" id="KW-1185">Reference proteome</keyword>
<protein>
    <submittedName>
        <fullName evidence="2">Uncharacterized protein</fullName>
    </submittedName>
</protein>
<sequence length="216" mass="22559">MSQVGYPMCSARDPEGGITSTATLTTKELPTTSTLVVNLPESLTTLEFEGAITSTVTPTTEALPATSALAISSPKSHTNSVTPTGSLCTTPFAKGGSTAAGQTEVNDAETVYGPSAGTAPAASSGEGEMTAGPIITEDPLGDGGWTSSVPEHTVRSQDLQGPGYIVLKVDFVSHGMKDHEWMKKQLLPTVQELLEEGFPAQTFILKWVGYEEPLDN</sequence>
<evidence type="ECO:0000313" key="2">
    <source>
        <dbReference type="EMBL" id="KAJ1173188.1"/>
    </source>
</evidence>
<organism evidence="2 3">
    <name type="scientific">Pleurodeles waltl</name>
    <name type="common">Iberian ribbed newt</name>
    <dbReference type="NCBI Taxonomy" id="8319"/>
    <lineage>
        <taxon>Eukaryota</taxon>
        <taxon>Metazoa</taxon>
        <taxon>Chordata</taxon>
        <taxon>Craniata</taxon>
        <taxon>Vertebrata</taxon>
        <taxon>Euteleostomi</taxon>
        <taxon>Amphibia</taxon>
        <taxon>Batrachia</taxon>
        <taxon>Caudata</taxon>
        <taxon>Salamandroidea</taxon>
        <taxon>Salamandridae</taxon>
        <taxon>Pleurodelinae</taxon>
        <taxon>Pleurodeles</taxon>
    </lineage>
</organism>
<gene>
    <name evidence="2" type="ORF">NDU88_005028</name>
</gene>
<accession>A0AAV7T9T3</accession>
<dbReference type="Proteomes" id="UP001066276">
    <property type="component" value="Chromosome 4_1"/>
</dbReference>
<dbReference type="AlphaFoldDB" id="A0AAV7T9T3"/>